<reference evidence="3 4" key="1">
    <citation type="submission" date="2023-10" db="EMBL/GenBank/DDBJ databases">
        <title>Chromosome-scale genome assembly provides insights into flower coloration mechanisms of Canna indica.</title>
        <authorList>
            <person name="Li C."/>
        </authorList>
    </citation>
    <scope>NUCLEOTIDE SEQUENCE [LARGE SCALE GENOMIC DNA]</scope>
    <source>
        <tissue evidence="3">Flower</tissue>
    </source>
</reference>
<organism evidence="3 4">
    <name type="scientific">Canna indica</name>
    <name type="common">Indian-shot</name>
    <dbReference type="NCBI Taxonomy" id="4628"/>
    <lineage>
        <taxon>Eukaryota</taxon>
        <taxon>Viridiplantae</taxon>
        <taxon>Streptophyta</taxon>
        <taxon>Embryophyta</taxon>
        <taxon>Tracheophyta</taxon>
        <taxon>Spermatophyta</taxon>
        <taxon>Magnoliopsida</taxon>
        <taxon>Liliopsida</taxon>
        <taxon>Zingiberales</taxon>
        <taxon>Cannaceae</taxon>
        <taxon>Canna</taxon>
    </lineage>
</organism>
<gene>
    <name evidence="3" type="ORF">Cni_G25331</name>
</gene>
<evidence type="ECO:0000313" key="4">
    <source>
        <dbReference type="Proteomes" id="UP001327560"/>
    </source>
</evidence>
<feature type="compositionally biased region" description="Low complexity" evidence="1">
    <location>
        <begin position="237"/>
        <end position="258"/>
    </location>
</feature>
<dbReference type="AlphaFoldDB" id="A0AAQ3QMB7"/>
<dbReference type="Proteomes" id="UP001327560">
    <property type="component" value="Chromosome 8"/>
</dbReference>
<proteinExistence type="predicted"/>
<dbReference type="EMBL" id="CP136897">
    <property type="protein sequence ID" value="WOL16544.1"/>
    <property type="molecule type" value="Genomic_DNA"/>
</dbReference>
<keyword evidence="4" id="KW-1185">Reference proteome</keyword>
<protein>
    <recommendedName>
        <fullName evidence="2">SPARK domain-containing protein</fullName>
    </recommendedName>
</protein>
<feature type="domain" description="SPARK" evidence="2">
    <location>
        <begin position="96"/>
        <end position="208"/>
    </location>
</feature>
<feature type="compositionally biased region" description="Basic residues" evidence="1">
    <location>
        <begin position="263"/>
        <end position="278"/>
    </location>
</feature>
<feature type="region of interest" description="Disordered" evidence="1">
    <location>
        <begin position="227"/>
        <end position="286"/>
    </location>
</feature>
<name>A0AAQ3QMB7_9LILI</name>
<evidence type="ECO:0000256" key="1">
    <source>
        <dbReference type="SAM" id="MobiDB-lite"/>
    </source>
</evidence>
<evidence type="ECO:0000259" key="2">
    <source>
        <dbReference type="Pfam" id="PF19160"/>
    </source>
</evidence>
<dbReference type="Pfam" id="PF19160">
    <property type="entry name" value="SPARK"/>
    <property type="match status" value="1"/>
</dbReference>
<dbReference type="InterPro" id="IPR043891">
    <property type="entry name" value="SPARK"/>
</dbReference>
<sequence>MDFNTFKEDNFIKDHATPGNHPALEHDHLWKQSSSAHYEGIGPESKGRMPAQPLSHRHLLPALTPSSLAVLSRPRLRLLSTSASSPVVRVFALSVQPLHDTVYFRLPDANTSAACLCDFLAKLSVAPFSLSPTASTLTNSPSPPTSALGIFTTRDWVASVGNSIALNTVCDGDLSNFARCDVCVKVGFNVSSTLTAIDDNTSSAKPCFYLTIVYAAGVVNHFRPQGLPRPTTLTPQASSSVSSAPSPSSSSTSPSASSCGKLGSKRRGVTHRFQRGARGRTQGPIPDRSERLSCFKILTLNALRMVRIRCNANSIGTLRDHPLTPFSKYQRSTKAPTESILNVRD</sequence>
<accession>A0AAQ3QMB7</accession>
<evidence type="ECO:0000313" key="3">
    <source>
        <dbReference type="EMBL" id="WOL16544.1"/>
    </source>
</evidence>